<evidence type="ECO:0000313" key="11">
    <source>
        <dbReference type="EnsemblPlants" id="LPERR05G16820.1"/>
    </source>
</evidence>
<keyword evidence="6" id="KW-0325">Glycoprotein</keyword>
<dbReference type="Pfam" id="PF14368">
    <property type="entry name" value="LTP_2"/>
    <property type="match status" value="1"/>
</dbReference>
<dbReference type="STRING" id="77586.A0A0D9WHZ0"/>
<evidence type="ECO:0000256" key="1">
    <source>
        <dbReference type="ARBA" id="ARBA00004609"/>
    </source>
</evidence>
<keyword evidence="3" id="KW-0336">GPI-anchor</keyword>
<evidence type="ECO:0000256" key="4">
    <source>
        <dbReference type="ARBA" id="ARBA00022729"/>
    </source>
</evidence>
<keyword evidence="12" id="KW-1185">Reference proteome</keyword>
<dbReference type="EnsemblPlants" id="LPERR05G16820.1">
    <property type="protein sequence ID" value="LPERR05G16820.1"/>
    <property type="gene ID" value="LPERR05G16820"/>
</dbReference>
<reference evidence="11" key="3">
    <citation type="submission" date="2015-04" db="UniProtKB">
        <authorList>
            <consortium name="EnsemblPlants"/>
        </authorList>
    </citation>
    <scope>IDENTIFICATION</scope>
</reference>
<reference evidence="12" key="2">
    <citation type="submission" date="2013-12" db="EMBL/GenBank/DDBJ databases">
        <authorList>
            <person name="Yu Y."/>
            <person name="Lee S."/>
            <person name="de Baynast K."/>
            <person name="Wissotski M."/>
            <person name="Liu L."/>
            <person name="Talag J."/>
            <person name="Goicoechea J."/>
            <person name="Angelova A."/>
            <person name="Jetty R."/>
            <person name="Kudrna D."/>
            <person name="Golser W."/>
            <person name="Rivera L."/>
            <person name="Zhang J."/>
            <person name="Wing R."/>
        </authorList>
    </citation>
    <scope>NUCLEOTIDE SEQUENCE</scope>
</reference>
<sequence length="205" mass="20378">MASQRRWPATLAVAVAVVAVALLAAAPPGALAKTSPSSMPPVAAAPSPAGGLDDACLNALLNMSDCLTYVTNGSRLRRPEKPCCPELAGLVGSNPVCLCELLSGAGDSYGIAVDYSRALALPGICRVQTPPVSTCAAFGYNVPMGPAGAPAPAAMSPSGEGPQFPGTSPFASPPSTATPSRNHGSRRSGEHLAAIAVAAIVAGMF</sequence>
<evidence type="ECO:0000256" key="8">
    <source>
        <dbReference type="SAM" id="MobiDB-lite"/>
    </source>
</evidence>
<dbReference type="SUPFAM" id="SSF47699">
    <property type="entry name" value="Bifunctional inhibitor/lipid-transfer protein/seed storage 2S albumin"/>
    <property type="match status" value="1"/>
</dbReference>
<keyword evidence="4 9" id="KW-0732">Signal</keyword>
<dbReference type="Gramene" id="LPERR05G16820.1">
    <property type="protein sequence ID" value="LPERR05G16820.1"/>
    <property type="gene ID" value="LPERR05G16820"/>
</dbReference>
<dbReference type="InterPro" id="IPR036312">
    <property type="entry name" value="Bifun_inhib/LTP/seed_sf"/>
</dbReference>
<feature type="signal peptide" evidence="9">
    <location>
        <begin position="1"/>
        <end position="32"/>
    </location>
</feature>
<keyword evidence="3" id="KW-0472">Membrane</keyword>
<dbReference type="InterPro" id="IPR043325">
    <property type="entry name" value="LTSS"/>
</dbReference>
<comment type="similarity">
    <text evidence="2">Belongs to the plant LTP family.</text>
</comment>
<dbReference type="FunFam" id="1.10.110.10:FF:000001">
    <property type="entry name" value="Bifunctional inhibitor/lipid-transfer protein/seed storage 2S albumin superfamily protein"/>
    <property type="match status" value="1"/>
</dbReference>
<evidence type="ECO:0000256" key="3">
    <source>
        <dbReference type="ARBA" id="ARBA00022622"/>
    </source>
</evidence>
<reference evidence="11 12" key="1">
    <citation type="submission" date="2012-08" db="EMBL/GenBank/DDBJ databases">
        <title>Oryza genome evolution.</title>
        <authorList>
            <person name="Wing R.A."/>
        </authorList>
    </citation>
    <scope>NUCLEOTIDE SEQUENCE</scope>
</reference>
<comment type="subcellular location">
    <subcellularLocation>
        <location evidence="1">Cell membrane</location>
        <topology evidence="1">Lipid-anchor</topology>
        <topology evidence="1">GPI-anchor</topology>
    </subcellularLocation>
</comment>
<evidence type="ECO:0000256" key="9">
    <source>
        <dbReference type="SAM" id="SignalP"/>
    </source>
</evidence>
<evidence type="ECO:0000256" key="5">
    <source>
        <dbReference type="ARBA" id="ARBA00023157"/>
    </source>
</evidence>
<evidence type="ECO:0000256" key="6">
    <source>
        <dbReference type="ARBA" id="ARBA00023180"/>
    </source>
</evidence>
<dbReference type="PANTHER" id="PTHR33044">
    <property type="entry name" value="BIFUNCTIONAL INHIBITOR/LIPID-TRANSFER PROTEIN/SEED STORAGE 2S ALBUMIN SUPERFAMILY PROTEIN-RELATED"/>
    <property type="match status" value="1"/>
</dbReference>
<keyword evidence="7" id="KW-0449">Lipoprotein</keyword>
<evidence type="ECO:0000313" key="12">
    <source>
        <dbReference type="Proteomes" id="UP000032180"/>
    </source>
</evidence>
<accession>A0A0D9WHZ0</accession>
<dbReference type="SMART" id="SM00499">
    <property type="entry name" value="AAI"/>
    <property type="match status" value="1"/>
</dbReference>
<feature type="chain" id="PRO_5002348704" description="Bifunctional inhibitor/plant lipid transfer protein/seed storage helical domain-containing protein" evidence="9">
    <location>
        <begin position="33"/>
        <end position="205"/>
    </location>
</feature>
<dbReference type="Proteomes" id="UP000032180">
    <property type="component" value="Chromosome 5"/>
</dbReference>
<name>A0A0D9WHZ0_9ORYZ</name>
<dbReference type="Gene3D" id="1.10.110.10">
    <property type="entry name" value="Plant lipid-transfer and hydrophobic proteins"/>
    <property type="match status" value="1"/>
</dbReference>
<proteinExistence type="inferred from homology"/>
<evidence type="ECO:0000256" key="7">
    <source>
        <dbReference type="ARBA" id="ARBA00023288"/>
    </source>
</evidence>
<dbReference type="HOGENOM" id="CLU_089796_5_0_1"/>
<dbReference type="eggNOG" id="ENOG502S59X">
    <property type="taxonomic scope" value="Eukaryota"/>
</dbReference>
<dbReference type="CDD" id="cd00010">
    <property type="entry name" value="AAI_LTSS"/>
    <property type="match status" value="1"/>
</dbReference>
<evidence type="ECO:0000259" key="10">
    <source>
        <dbReference type="SMART" id="SM00499"/>
    </source>
</evidence>
<dbReference type="GO" id="GO:0098552">
    <property type="term" value="C:side of membrane"/>
    <property type="evidence" value="ECO:0007669"/>
    <property type="project" value="UniProtKB-KW"/>
</dbReference>
<feature type="compositionally biased region" description="Low complexity" evidence="8">
    <location>
        <begin position="149"/>
        <end position="180"/>
    </location>
</feature>
<organism evidence="11 12">
    <name type="scientific">Leersia perrieri</name>
    <dbReference type="NCBI Taxonomy" id="77586"/>
    <lineage>
        <taxon>Eukaryota</taxon>
        <taxon>Viridiplantae</taxon>
        <taxon>Streptophyta</taxon>
        <taxon>Embryophyta</taxon>
        <taxon>Tracheophyta</taxon>
        <taxon>Spermatophyta</taxon>
        <taxon>Magnoliopsida</taxon>
        <taxon>Liliopsida</taxon>
        <taxon>Poales</taxon>
        <taxon>Poaceae</taxon>
        <taxon>BOP clade</taxon>
        <taxon>Oryzoideae</taxon>
        <taxon>Oryzeae</taxon>
        <taxon>Oryzinae</taxon>
        <taxon>Leersia</taxon>
    </lineage>
</organism>
<feature type="domain" description="Bifunctional inhibitor/plant lipid transfer protein/seed storage helical" evidence="10">
    <location>
        <begin position="56"/>
        <end position="135"/>
    </location>
</feature>
<keyword evidence="5" id="KW-1015">Disulfide bond</keyword>
<protein>
    <recommendedName>
        <fullName evidence="10">Bifunctional inhibitor/plant lipid transfer protein/seed storage helical domain-containing protein</fullName>
    </recommendedName>
</protein>
<dbReference type="AlphaFoldDB" id="A0A0D9WHZ0"/>
<dbReference type="GO" id="GO:0005886">
    <property type="term" value="C:plasma membrane"/>
    <property type="evidence" value="ECO:0007669"/>
    <property type="project" value="UniProtKB-SubCell"/>
</dbReference>
<evidence type="ECO:0000256" key="2">
    <source>
        <dbReference type="ARBA" id="ARBA00009748"/>
    </source>
</evidence>
<dbReference type="InterPro" id="IPR016140">
    <property type="entry name" value="Bifunc_inhib/LTP/seed_store"/>
</dbReference>
<feature type="region of interest" description="Disordered" evidence="8">
    <location>
        <begin position="149"/>
        <end position="188"/>
    </location>
</feature>